<dbReference type="SUPFAM" id="SSF51419">
    <property type="entry name" value="PLP-binding barrel"/>
    <property type="match status" value="1"/>
</dbReference>
<dbReference type="EMBL" id="UOET01000491">
    <property type="protein sequence ID" value="VAW30241.1"/>
    <property type="molecule type" value="Genomic_DNA"/>
</dbReference>
<dbReference type="PANTHER" id="PTHR43024">
    <property type="entry name" value="UDP-N-ACETYLMURAMOYL-TRIPEPTIDE--D-ALANYL-D-ALANINE LIGASE"/>
    <property type="match status" value="1"/>
</dbReference>
<dbReference type="InterPro" id="IPR051046">
    <property type="entry name" value="MurCDEF_CellWall_CoF430Synth"/>
</dbReference>
<dbReference type="GO" id="GO:0047480">
    <property type="term" value="F:UDP-N-acetylmuramoyl-tripeptide-D-alanyl-D-alanine ligase activity"/>
    <property type="evidence" value="ECO:0007669"/>
    <property type="project" value="UniProtKB-EC"/>
</dbReference>
<dbReference type="GO" id="GO:0006522">
    <property type="term" value="P:alanine metabolic process"/>
    <property type="evidence" value="ECO:0007669"/>
    <property type="project" value="InterPro"/>
</dbReference>
<dbReference type="PANTHER" id="PTHR43024:SF1">
    <property type="entry name" value="UDP-N-ACETYLMURAMOYL-TRIPEPTIDE--D-ALANYL-D-ALANINE LIGASE"/>
    <property type="match status" value="1"/>
</dbReference>
<dbReference type="InterPro" id="IPR001608">
    <property type="entry name" value="Ala_racemase_N"/>
</dbReference>
<keyword evidence="6 10" id="KW-0413">Isomerase</keyword>
<feature type="domain" description="Mur ligase central" evidence="9">
    <location>
        <begin position="12"/>
        <end position="175"/>
    </location>
</feature>
<dbReference type="SUPFAM" id="SSF53244">
    <property type="entry name" value="MurD-like peptide ligases, peptide-binding domain"/>
    <property type="match status" value="1"/>
</dbReference>
<evidence type="ECO:0000256" key="5">
    <source>
        <dbReference type="ARBA" id="ARBA00022898"/>
    </source>
</evidence>
<evidence type="ECO:0000259" key="7">
    <source>
        <dbReference type="Pfam" id="PF01168"/>
    </source>
</evidence>
<evidence type="ECO:0000313" key="10">
    <source>
        <dbReference type="EMBL" id="VAW30241.1"/>
    </source>
</evidence>
<gene>
    <name evidence="10" type="ORF">MNBD_BACTEROID07-681</name>
</gene>
<accession>A0A3B0UGU3</accession>
<dbReference type="InterPro" id="IPR000821">
    <property type="entry name" value="Ala_racemase"/>
</dbReference>
<dbReference type="AlphaFoldDB" id="A0A3B0UGU3"/>
<dbReference type="EC" id="6.3.2.10" evidence="10"/>
<dbReference type="InterPro" id="IPR029066">
    <property type="entry name" value="PLP-binding_barrel"/>
</dbReference>
<keyword evidence="5" id="KW-0663">Pyridoxal phosphate</keyword>
<name>A0A3B0UGU3_9ZZZZ</name>
<dbReference type="GO" id="GO:0005524">
    <property type="term" value="F:ATP binding"/>
    <property type="evidence" value="ECO:0007669"/>
    <property type="project" value="UniProtKB-KW"/>
</dbReference>
<evidence type="ECO:0000259" key="8">
    <source>
        <dbReference type="Pfam" id="PF02875"/>
    </source>
</evidence>
<feature type="non-terminal residue" evidence="10">
    <location>
        <position position="436"/>
    </location>
</feature>
<keyword evidence="4" id="KW-0067">ATP-binding</keyword>
<proteinExistence type="predicted"/>
<dbReference type="Gene3D" id="3.90.190.20">
    <property type="entry name" value="Mur ligase, C-terminal domain"/>
    <property type="match status" value="1"/>
</dbReference>
<dbReference type="GO" id="GO:0008784">
    <property type="term" value="F:alanine racemase activity"/>
    <property type="evidence" value="ECO:0007669"/>
    <property type="project" value="UniProtKB-EC"/>
</dbReference>
<evidence type="ECO:0000259" key="9">
    <source>
        <dbReference type="Pfam" id="PF08245"/>
    </source>
</evidence>
<dbReference type="Pfam" id="PF02875">
    <property type="entry name" value="Mur_ligase_C"/>
    <property type="match status" value="1"/>
</dbReference>
<dbReference type="InterPro" id="IPR013221">
    <property type="entry name" value="Mur_ligase_cen"/>
</dbReference>
<keyword evidence="3" id="KW-0547">Nucleotide-binding</keyword>
<evidence type="ECO:0000256" key="1">
    <source>
        <dbReference type="ARBA" id="ARBA00001933"/>
    </source>
</evidence>
<dbReference type="Gene3D" id="3.20.20.10">
    <property type="entry name" value="Alanine racemase"/>
    <property type="match status" value="1"/>
</dbReference>
<protein>
    <submittedName>
        <fullName evidence="10">UDP-N-acetylmuramoyl-tripeptide--D-alanyl-D-alanine ligase / Alanine racemase</fullName>
        <ecNumber evidence="10">5.1.1.1</ecNumber>
        <ecNumber evidence="10">6.3.2.10</ecNumber>
    </submittedName>
</protein>
<feature type="domain" description="Mur ligase C-terminal" evidence="8">
    <location>
        <begin position="198"/>
        <end position="281"/>
    </location>
</feature>
<organism evidence="10">
    <name type="scientific">hydrothermal vent metagenome</name>
    <dbReference type="NCBI Taxonomy" id="652676"/>
    <lineage>
        <taxon>unclassified sequences</taxon>
        <taxon>metagenomes</taxon>
        <taxon>ecological metagenomes</taxon>
    </lineage>
</organism>
<dbReference type="EC" id="5.1.1.1" evidence="10"/>
<dbReference type="InterPro" id="IPR036565">
    <property type="entry name" value="Mur-like_cat_sf"/>
</dbReference>
<evidence type="ECO:0000256" key="2">
    <source>
        <dbReference type="ARBA" id="ARBA00022598"/>
    </source>
</evidence>
<dbReference type="Gene3D" id="3.40.1190.10">
    <property type="entry name" value="Mur-like, catalytic domain"/>
    <property type="match status" value="1"/>
</dbReference>
<reference evidence="10" key="1">
    <citation type="submission" date="2018-06" db="EMBL/GenBank/DDBJ databases">
        <authorList>
            <person name="Zhirakovskaya E."/>
        </authorList>
    </citation>
    <scope>NUCLEOTIDE SEQUENCE</scope>
</reference>
<feature type="domain" description="Alanine racemase N-terminal" evidence="7">
    <location>
        <begin position="341"/>
        <end position="435"/>
    </location>
</feature>
<feature type="non-terminal residue" evidence="10">
    <location>
        <position position="1"/>
    </location>
</feature>
<dbReference type="InterPro" id="IPR036615">
    <property type="entry name" value="Mur_ligase_C_dom_sf"/>
</dbReference>
<keyword evidence="2 10" id="KW-0436">Ligase</keyword>
<dbReference type="InterPro" id="IPR004101">
    <property type="entry name" value="Mur_ligase_C"/>
</dbReference>
<dbReference type="SUPFAM" id="SSF53623">
    <property type="entry name" value="MurD-like peptide ligases, catalytic domain"/>
    <property type="match status" value="1"/>
</dbReference>
<dbReference type="PRINTS" id="PR00992">
    <property type="entry name" value="ALARACEMASE"/>
</dbReference>
<dbReference type="Pfam" id="PF01168">
    <property type="entry name" value="Ala_racemase_N"/>
    <property type="match status" value="1"/>
</dbReference>
<sequence>WLFQLMSPDKKIVRSPKSYNSQIGVPLSVWQMNRQHELAIFEAGISRPSEMEYLQMIIQPTLGIFTNIGEAHSEGFISLAQKVGEKLKLFTRVNTLIYNNDQKELLEVIIRTGILENLNTFTWGADENSDLRIVEKQTEEASTKIQAIYQEKKVSIEIPFTDTASVENAIHCWAAMLVVGYTPETISQRMAGLTPIAMRLEQKEGVNNCTIINDAYNSDFNSLTIALDFIQQQNQHREKVVILSDILQSGRSEEELYGNVAGLLKQKGISRVIGIGDAISRHAGLFEMEKDFFLTTRDFIAGFPLASLRNQTILLKGARVFEFERINRLLQQKVHETVFEINLSALIDNLNFFRSKLKSETRIMAMVKAFSYGSGSFEIANILQFHQVDYLAVAYVDEGIELRNAGIRLPVMVMNPEEYAFDLMIKHQLEPEIFSF</sequence>
<evidence type="ECO:0000256" key="4">
    <source>
        <dbReference type="ARBA" id="ARBA00022840"/>
    </source>
</evidence>
<comment type="cofactor">
    <cofactor evidence="1">
        <name>pyridoxal 5'-phosphate</name>
        <dbReference type="ChEBI" id="CHEBI:597326"/>
    </cofactor>
</comment>
<dbReference type="Pfam" id="PF08245">
    <property type="entry name" value="Mur_ligase_M"/>
    <property type="match status" value="1"/>
</dbReference>
<evidence type="ECO:0000256" key="6">
    <source>
        <dbReference type="ARBA" id="ARBA00023235"/>
    </source>
</evidence>
<evidence type="ECO:0000256" key="3">
    <source>
        <dbReference type="ARBA" id="ARBA00022741"/>
    </source>
</evidence>